<proteinExistence type="predicted"/>
<comment type="caution">
    <text evidence="1">The sequence shown here is derived from an EMBL/GenBank/DDBJ whole genome shotgun (WGS) entry which is preliminary data.</text>
</comment>
<accession>A0ABW9T4U0</accession>
<reference evidence="1 2" key="1">
    <citation type="submission" date="2019-11" db="EMBL/GenBank/DDBJ databases">
        <title>Draft genome sequences of five Paenibacillus species of dairy origin.</title>
        <authorList>
            <person name="Olajide A.M."/>
            <person name="Chen S."/>
            <person name="Lapointe G."/>
        </authorList>
    </citation>
    <scope>NUCLEOTIDE SEQUENCE [LARGE SCALE GENOMIC DNA]</scope>
    <source>
        <strain evidence="1 2">3CS1</strain>
    </source>
</reference>
<protein>
    <submittedName>
        <fullName evidence="1">Uncharacterized protein</fullName>
    </submittedName>
</protein>
<evidence type="ECO:0000313" key="2">
    <source>
        <dbReference type="Proteomes" id="UP000435177"/>
    </source>
</evidence>
<evidence type="ECO:0000313" key="1">
    <source>
        <dbReference type="EMBL" id="MUG67145.1"/>
    </source>
</evidence>
<sequence>MFRNNEDIAKQHANDLRQEMERCRLAEQMRLSHSEPAPPADETVESKDVWKSLYETIAGMGRRIL</sequence>
<organism evidence="1 2">
    <name type="scientific">Paenibacillus campinasensis</name>
    <dbReference type="NCBI Taxonomy" id="66347"/>
    <lineage>
        <taxon>Bacteria</taxon>
        <taxon>Bacillati</taxon>
        <taxon>Bacillota</taxon>
        <taxon>Bacilli</taxon>
        <taxon>Bacillales</taxon>
        <taxon>Paenibacillaceae</taxon>
        <taxon>Paenibacillus</taxon>
    </lineage>
</organism>
<gene>
    <name evidence="1" type="ORF">GNP94_14190</name>
</gene>
<name>A0ABW9T4U0_9BACL</name>
<keyword evidence="2" id="KW-1185">Reference proteome</keyword>
<dbReference type="EMBL" id="WOAA01000011">
    <property type="protein sequence ID" value="MUG67145.1"/>
    <property type="molecule type" value="Genomic_DNA"/>
</dbReference>
<dbReference type="Proteomes" id="UP000435177">
    <property type="component" value="Unassembled WGS sequence"/>
</dbReference>
<dbReference type="RefSeq" id="WP_095397640.1">
    <property type="nucleotide sequence ID" value="NZ_WOAA01000011.1"/>
</dbReference>